<dbReference type="AlphaFoldDB" id="A0A9W8NG78"/>
<proteinExistence type="predicted"/>
<feature type="region of interest" description="Disordered" evidence="1">
    <location>
        <begin position="68"/>
        <end position="90"/>
    </location>
</feature>
<sequence length="203" mass="21913">MTLALALGLGFANRAYRWESGHYSDRNSHGRTPVDNEVKFSLCSLAVTNAFEEFEVFGVVGENMSVSRTSTHSLNSGRRSPRDASAVCSKNPAIRPMSSRREGRGVAVIRLMSILSSASGERGEGELLAAHGRASKLLGYLKVCGMRFRWLEASNNTQHNLIVPKMFSVGRAAPSTLSVSPAGNMRLLPIGRVGAAYPRFQGG</sequence>
<evidence type="ECO:0000313" key="3">
    <source>
        <dbReference type="Proteomes" id="UP001148614"/>
    </source>
</evidence>
<accession>A0A9W8NG78</accession>
<protein>
    <submittedName>
        <fullName evidence="2">Uncharacterized protein</fullName>
    </submittedName>
</protein>
<evidence type="ECO:0000313" key="2">
    <source>
        <dbReference type="EMBL" id="KAJ3574778.1"/>
    </source>
</evidence>
<dbReference type="EMBL" id="JANPWZ010000588">
    <property type="protein sequence ID" value="KAJ3574778.1"/>
    <property type="molecule type" value="Genomic_DNA"/>
</dbReference>
<reference evidence="2" key="1">
    <citation type="submission" date="2022-07" db="EMBL/GenBank/DDBJ databases">
        <title>Genome Sequence of Xylaria arbuscula.</title>
        <authorList>
            <person name="Buettner E."/>
        </authorList>
    </citation>
    <scope>NUCLEOTIDE SEQUENCE</scope>
    <source>
        <strain evidence="2">VT107</strain>
    </source>
</reference>
<evidence type="ECO:0000256" key="1">
    <source>
        <dbReference type="SAM" id="MobiDB-lite"/>
    </source>
</evidence>
<keyword evidence="3" id="KW-1185">Reference proteome</keyword>
<dbReference type="Proteomes" id="UP001148614">
    <property type="component" value="Unassembled WGS sequence"/>
</dbReference>
<organism evidence="2 3">
    <name type="scientific">Xylaria arbuscula</name>
    <dbReference type="NCBI Taxonomy" id="114810"/>
    <lineage>
        <taxon>Eukaryota</taxon>
        <taxon>Fungi</taxon>
        <taxon>Dikarya</taxon>
        <taxon>Ascomycota</taxon>
        <taxon>Pezizomycotina</taxon>
        <taxon>Sordariomycetes</taxon>
        <taxon>Xylariomycetidae</taxon>
        <taxon>Xylariales</taxon>
        <taxon>Xylariaceae</taxon>
        <taxon>Xylaria</taxon>
    </lineage>
</organism>
<gene>
    <name evidence="2" type="ORF">NPX13_g4258</name>
</gene>
<feature type="compositionally biased region" description="Polar residues" evidence="1">
    <location>
        <begin position="68"/>
        <end position="78"/>
    </location>
</feature>
<comment type="caution">
    <text evidence="2">The sequence shown here is derived from an EMBL/GenBank/DDBJ whole genome shotgun (WGS) entry which is preliminary data.</text>
</comment>
<name>A0A9W8NG78_9PEZI</name>